<dbReference type="Proteomes" id="UP000275652">
    <property type="component" value="Unassembled WGS sequence"/>
</dbReference>
<feature type="compositionally biased region" description="Polar residues" evidence="1">
    <location>
        <begin position="130"/>
        <end position="144"/>
    </location>
</feature>
<feature type="compositionally biased region" description="Acidic residues" evidence="1">
    <location>
        <begin position="145"/>
        <end position="165"/>
    </location>
</feature>
<evidence type="ECO:0000313" key="2">
    <source>
        <dbReference type="EMBL" id="RLO07680.1"/>
    </source>
</evidence>
<accession>A0A9X8E167</accession>
<sequence length="245" mass="26804">INGSSNHLTGTSEVLELLQHAWVLLEAAADQRSQELLLSSYFTQDTPQKQPKAKRLVSSIPPAPAAIPTTTTASTKKKKKKSKAITNRQRTSAAGANKDSLVTKHFTDDSKEDSTDGPTVVCVQKPPSPQHSIAAQVKPNSNVPSDDDDDDDDDDDEGPKDVTDDEADVLYDTFPLFRTMGISLAHFALHELDGLSMAQLDMLQDAHMHAFTVIGDKKVGFMARQLEADRIHAAYELEQHIFNLG</sequence>
<dbReference type="EMBL" id="QUTI01023046">
    <property type="protein sequence ID" value="RLO07680.1"/>
    <property type="molecule type" value="Genomic_DNA"/>
</dbReference>
<name>A0A9X8E167_APHAT</name>
<dbReference type="AlphaFoldDB" id="A0A9X8E167"/>
<reference evidence="2 3" key="1">
    <citation type="journal article" date="2018" name="J. Invertebr. Pathol.">
        <title>New genotyping method for the causative agent of crayfish plague (Aphanomyces astaci) based on whole genome data.</title>
        <authorList>
            <person name="Minardi D."/>
            <person name="Studholme D.J."/>
            <person name="van der Giezen M."/>
            <person name="Pretto T."/>
            <person name="Oidtmann B."/>
        </authorList>
    </citation>
    <scope>NUCLEOTIDE SEQUENCE [LARGE SCALE GENOMIC DNA]</scope>
    <source>
        <strain evidence="2 3">KB13</strain>
    </source>
</reference>
<gene>
    <name evidence="2" type="ORF">DYB28_015861</name>
</gene>
<proteinExistence type="predicted"/>
<feature type="region of interest" description="Disordered" evidence="1">
    <location>
        <begin position="44"/>
        <end position="165"/>
    </location>
</feature>
<evidence type="ECO:0000256" key="1">
    <source>
        <dbReference type="SAM" id="MobiDB-lite"/>
    </source>
</evidence>
<protein>
    <submittedName>
        <fullName evidence="2">Uncharacterized protein</fullName>
    </submittedName>
</protein>
<comment type="caution">
    <text evidence="2">The sequence shown here is derived from an EMBL/GenBank/DDBJ whole genome shotgun (WGS) entry which is preliminary data.</text>
</comment>
<feature type="compositionally biased region" description="Basic and acidic residues" evidence="1">
    <location>
        <begin position="101"/>
        <end position="114"/>
    </location>
</feature>
<feature type="non-terminal residue" evidence="2">
    <location>
        <position position="1"/>
    </location>
</feature>
<organism evidence="2 3">
    <name type="scientific">Aphanomyces astaci</name>
    <name type="common">Crayfish plague agent</name>
    <dbReference type="NCBI Taxonomy" id="112090"/>
    <lineage>
        <taxon>Eukaryota</taxon>
        <taxon>Sar</taxon>
        <taxon>Stramenopiles</taxon>
        <taxon>Oomycota</taxon>
        <taxon>Saprolegniomycetes</taxon>
        <taxon>Saprolegniales</taxon>
        <taxon>Verrucalvaceae</taxon>
        <taxon>Aphanomyces</taxon>
    </lineage>
</organism>
<evidence type="ECO:0000313" key="3">
    <source>
        <dbReference type="Proteomes" id="UP000275652"/>
    </source>
</evidence>